<feature type="transmembrane region" description="Helical" evidence="1">
    <location>
        <begin position="365"/>
        <end position="388"/>
    </location>
</feature>
<feature type="transmembrane region" description="Helical" evidence="1">
    <location>
        <begin position="336"/>
        <end position="359"/>
    </location>
</feature>
<dbReference type="AlphaFoldDB" id="A0A7C1VYY4"/>
<accession>A0A7C1VYY4</accession>
<dbReference type="PANTHER" id="PTHR34289:SF8">
    <property type="entry name" value="DUF819 DOMAIN-CONTAINING PROTEIN"/>
    <property type="match status" value="1"/>
</dbReference>
<feature type="transmembrane region" description="Helical" evidence="1">
    <location>
        <begin position="270"/>
        <end position="292"/>
    </location>
</feature>
<comment type="caution">
    <text evidence="2">The sequence shown here is derived from an EMBL/GenBank/DDBJ whole genome shotgun (WGS) entry which is preliminary data.</text>
</comment>
<dbReference type="EMBL" id="DRHY01000039">
    <property type="protein sequence ID" value="HEC73037.1"/>
    <property type="molecule type" value="Genomic_DNA"/>
</dbReference>
<dbReference type="Proteomes" id="UP000886384">
    <property type="component" value="Unassembled WGS sequence"/>
</dbReference>
<feature type="transmembrane region" description="Helical" evidence="1">
    <location>
        <begin position="92"/>
        <end position="114"/>
    </location>
</feature>
<keyword evidence="1" id="KW-0812">Transmembrane</keyword>
<feature type="transmembrane region" description="Helical" evidence="1">
    <location>
        <begin position="121"/>
        <end position="142"/>
    </location>
</feature>
<feature type="transmembrane region" description="Helical" evidence="1">
    <location>
        <begin position="162"/>
        <end position="181"/>
    </location>
</feature>
<dbReference type="Pfam" id="PF05684">
    <property type="entry name" value="DUF819"/>
    <property type="match status" value="1"/>
</dbReference>
<gene>
    <name evidence="2" type="ORF">ENI26_01555</name>
</gene>
<organism evidence="2">
    <name type="scientific">Methylophaga aminisulfidivorans</name>
    <dbReference type="NCBI Taxonomy" id="230105"/>
    <lineage>
        <taxon>Bacteria</taxon>
        <taxon>Pseudomonadati</taxon>
        <taxon>Pseudomonadota</taxon>
        <taxon>Gammaproteobacteria</taxon>
        <taxon>Thiotrichales</taxon>
        <taxon>Piscirickettsiaceae</taxon>
        <taxon>Methylophaga</taxon>
    </lineage>
</organism>
<feature type="transmembrane region" description="Helical" evidence="1">
    <location>
        <begin position="240"/>
        <end position="258"/>
    </location>
</feature>
<protein>
    <submittedName>
        <fullName evidence="2">DUF819 family protein</fullName>
    </submittedName>
</protein>
<name>A0A7C1VYY4_9GAMM</name>
<feature type="transmembrane region" description="Helical" evidence="1">
    <location>
        <begin position="36"/>
        <end position="53"/>
    </location>
</feature>
<keyword evidence="1" id="KW-0472">Membrane</keyword>
<evidence type="ECO:0000256" key="1">
    <source>
        <dbReference type="SAM" id="Phobius"/>
    </source>
</evidence>
<feature type="transmembrane region" description="Helical" evidence="1">
    <location>
        <begin position="202"/>
        <end position="228"/>
    </location>
</feature>
<feature type="transmembrane region" description="Helical" evidence="1">
    <location>
        <begin position="298"/>
        <end position="324"/>
    </location>
</feature>
<sequence length="390" mass="41328">MSLISSQQDFSLLAALFAVAVFALWAEKQAWGKLLTGAVWAILMGVVLSNLNIIPHKAPVYSVVFSYIVPMLLPLFLMQANIKRILSESGRVGLAFILACAGTVTGVVVASLLFDLGNNESVLAGMFTATYTGGSANFAAVMQSTGFNDLNLISAATAVDNLLGVSFLMLITLLPASHYVMQHFYERDHAYKTDDVAPEKQTITAYSLAAALTYTFAVVALADGVVYLLNKAGTNFDFGLLRYLFITLLSVIAASAFPQQMKKLAGGQEIGLMLALVFFATISAGANISILLSNAPILLLFVLVILLSHGAMVFGGGFLLNTLFHRMGRDKLQLSLPELIIASNAAILGATTAPALAMARGWQSLITPGILVGVAGYIIGTPLGLLIASW</sequence>
<proteinExistence type="predicted"/>
<feature type="transmembrane region" description="Helical" evidence="1">
    <location>
        <begin position="60"/>
        <end position="80"/>
    </location>
</feature>
<dbReference type="PANTHER" id="PTHR34289">
    <property type="entry name" value="PROTEIN, PUTATIVE (DUF819)-RELATED"/>
    <property type="match status" value="1"/>
</dbReference>
<reference evidence="2" key="1">
    <citation type="journal article" date="2020" name="mSystems">
        <title>Genome- and Community-Level Interaction Insights into Carbon Utilization and Element Cycling Functions of Hydrothermarchaeota in Hydrothermal Sediment.</title>
        <authorList>
            <person name="Zhou Z."/>
            <person name="Liu Y."/>
            <person name="Xu W."/>
            <person name="Pan J."/>
            <person name="Luo Z.H."/>
            <person name="Li M."/>
        </authorList>
    </citation>
    <scope>NUCLEOTIDE SEQUENCE [LARGE SCALE GENOMIC DNA]</scope>
    <source>
        <strain evidence="2">HyVt-380</strain>
    </source>
</reference>
<keyword evidence="1" id="KW-1133">Transmembrane helix</keyword>
<evidence type="ECO:0000313" key="2">
    <source>
        <dbReference type="EMBL" id="HEC73037.1"/>
    </source>
</evidence>
<dbReference type="InterPro" id="IPR008537">
    <property type="entry name" value="DUF819"/>
</dbReference>